<keyword evidence="9" id="KW-1185">Reference proteome</keyword>
<evidence type="ECO:0000256" key="2">
    <source>
        <dbReference type="ARBA" id="ARBA00023125"/>
    </source>
</evidence>
<reference evidence="8 9" key="1">
    <citation type="submission" date="2024-04" db="EMBL/GenBank/DDBJ databases">
        <authorList>
            <consortium name="Genoscope - CEA"/>
            <person name="William W."/>
        </authorList>
    </citation>
    <scope>NUCLEOTIDE SEQUENCE [LARGE SCALE GENOMIC DNA]</scope>
</reference>
<name>A0AAV2HWC5_LYMST</name>
<gene>
    <name evidence="8" type="ORF">GSLYS_00012328001</name>
</gene>
<dbReference type="GO" id="GO:0000981">
    <property type="term" value="F:DNA-binding transcription factor activity, RNA polymerase II-specific"/>
    <property type="evidence" value="ECO:0007669"/>
    <property type="project" value="InterPro"/>
</dbReference>
<protein>
    <recommendedName>
        <fullName evidence="7">Homeobox domain-containing protein</fullName>
    </recommendedName>
</protein>
<dbReference type="PRINTS" id="PR00024">
    <property type="entry name" value="HOMEOBOX"/>
</dbReference>
<dbReference type="SMART" id="SM00389">
    <property type="entry name" value="HOX"/>
    <property type="match status" value="1"/>
</dbReference>
<keyword evidence="2 5" id="KW-0238">DNA-binding</keyword>
<dbReference type="GO" id="GO:0003677">
    <property type="term" value="F:DNA binding"/>
    <property type="evidence" value="ECO:0007669"/>
    <property type="project" value="UniProtKB-UniRule"/>
</dbReference>
<evidence type="ECO:0000256" key="3">
    <source>
        <dbReference type="ARBA" id="ARBA00023155"/>
    </source>
</evidence>
<comment type="caution">
    <text evidence="8">The sequence shown here is derived from an EMBL/GenBank/DDBJ whole genome shotgun (WGS) entry which is preliminary data.</text>
</comment>
<dbReference type="PANTHER" id="PTHR24333">
    <property type="entry name" value="HOMEO BOX HB9 LIKE A-RELATED"/>
    <property type="match status" value="1"/>
</dbReference>
<feature type="non-terminal residue" evidence="8">
    <location>
        <position position="65"/>
    </location>
</feature>
<dbReference type="AlphaFoldDB" id="A0AAV2HWC5"/>
<dbReference type="InterPro" id="IPR017970">
    <property type="entry name" value="Homeobox_CS"/>
</dbReference>
<dbReference type="EMBL" id="CAXITT010000301">
    <property type="protein sequence ID" value="CAL1538507.1"/>
    <property type="molecule type" value="Genomic_DNA"/>
</dbReference>
<dbReference type="SUPFAM" id="SSF46689">
    <property type="entry name" value="Homeodomain-like"/>
    <property type="match status" value="1"/>
</dbReference>
<feature type="DNA-binding region" description="Homeobox" evidence="5">
    <location>
        <begin position="3"/>
        <end position="59"/>
    </location>
</feature>
<evidence type="ECO:0000256" key="5">
    <source>
        <dbReference type="PROSITE-ProRule" id="PRU00108"/>
    </source>
</evidence>
<feature type="domain" description="Homeobox" evidence="7">
    <location>
        <begin position="1"/>
        <end position="58"/>
    </location>
</feature>
<sequence length="65" mass="7928">RKARTVFSDQQLTGLEKRFESQRYLSTPERMELASQLNLSETQVKTWFQNRRMKQKKIQRKSHDE</sequence>
<dbReference type="Pfam" id="PF00046">
    <property type="entry name" value="Homeodomain"/>
    <property type="match status" value="1"/>
</dbReference>
<keyword evidence="3 5" id="KW-0371">Homeobox</keyword>
<dbReference type="Gene3D" id="1.10.10.60">
    <property type="entry name" value="Homeodomain-like"/>
    <property type="match status" value="1"/>
</dbReference>
<dbReference type="FunFam" id="1.10.10.60:FF:000373">
    <property type="entry name" value="Blast:Brain-specific homeobox protein"/>
    <property type="match status" value="1"/>
</dbReference>
<evidence type="ECO:0000256" key="1">
    <source>
        <dbReference type="ARBA" id="ARBA00004123"/>
    </source>
</evidence>
<proteinExistence type="predicted"/>
<evidence type="ECO:0000256" key="4">
    <source>
        <dbReference type="ARBA" id="ARBA00023242"/>
    </source>
</evidence>
<dbReference type="PRINTS" id="PR00031">
    <property type="entry name" value="HTHREPRESSR"/>
</dbReference>
<evidence type="ECO:0000313" key="8">
    <source>
        <dbReference type="EMBL" id="CAL1538507.1"/>
    </source>
</evidence>
<dbReference type="Proteomes" id="UP001497497">
    <property type="component" value="Unassembled WGS sequence"/>
</dbReference>
<dbReference type="PROSITE" id="PS00027">
    <property type="entry name" value="HOMEOBOX_1"/>
    <property type="match status" value="1"/>
</dbReference>
<dbReference type="PANTHER" id="PTHR24333:SF8">
    <property type="entry name" value="HOMEOBOX PROTEIN CEH-62"/>
    <property type="match status" value="1"/>
</dbReference>
<keyword evidence="4 5" id="KW-0539">Nucleus</keyword>
<accession>A0AAV2HWC5</accession>
<dbReference type="InterPro" id="IPR009057">
    <property type="entry name" value="Homeodomain-like_sf"/>
</dbReference>
<dbReference type="InterPro" id="IPR000047">
    <property type="entry name" value="HTH_motif"/>
</dbReference>
<evidence type="ECO:0000259" key="7">
    <source>
        <dbReference type="PROSITE" id="PS50071"/>
    </source>
</evidence>
<dbReference type="CDD" id="cd00086">
    <property type="entry name" value="homeodomain"/>
    <property type="match status" value="1"/>
</dbReference>
<evidence type="ECO:0000256" key="6">
    <source>
        <dbReference type="RuleBase" id="RU000682"/>
    </source>
</evidence>
<dbReference type="InterPro" id="IPR001356">
    <property type="entry name" value="HD"/>
</dbReference>
<evidence type="ECO:0000313" key="9">
    <source>
        <dbReference type="Proteomes" id="UP001497497"/>
    </source>
</evidence>
<dbReference type="PROSITE" id="PS50071">
    <property type="entry name" value="HOMEOBOX_2"/>
    <property type="match status" value="1"/>
</dbReference>
<dbReference type="InterPro" id="IPR020479">
    <property type="entry name" value="HD_metazoa"/>
</dbReference>
<dbReference type="GO" id="GO:0005634">
    <property type="term" value="C:nucleus"/>
    <property type="evidence" value="ECO:0007669"/>
    <property type="project" value="UniProtKB-SubCell"/>
</dbReference>
<dbReference type="InterPro" id="IPR050848">
    <property type="entry name" value="Homeobox_TF"/>
</dbReference>
<feature type="non-terminal residue" evidence="8">
    <location>
        <position position="1"/>
    </location>
</feature>
<comment type="subcellular location">
    <subcellularLocation>
        <location evidence="1 5 6">Nucleus</location>
    </subcellularLocation>
</comment>
<organism evidence="8 9">
    <name type="scientific">Lymnaea stagnalis</name>
    <name type="common">Great pond snail</name>
    <name type="synonym">Helix stagnalis</name>
    <dbReference type="NCBI Taxonomy" id="6523"/>
    <lineage>
        <taxon>Eukaryota</taxon>
        <taxon>Metazoa</taxon>
        <taxon>Spiralia</taxon>
        <taxon>Lophotrochozoa</taxon>
        <taxon>Mollusca</taxon>
        <taxon>Gastropoda</taxon>
        <taxon>Heterobranchia</taxon>
        <taxon>Euthyneura</taxon>
        <taxon>Panpulmonata</taxon>
        <taxon>Hygrophila</taxon>
        <taxon>Lymnaeoidea</taxon>
        <taxon>Lymnaeidae</taxon>
        <taxon>Lymnaea</taxon>
    </lineage>
</organism>